<reference evidence="2" key="1">
    <citation type="journal article" date="2022" name="bioRxiv">
        <title>Sequencing and chromosome-scale assembly of the giantPleurodeles waltlgenome.</title>
        <authorList>
            <person name="Brown T."/>
            <person name="Elewa A."/>
            <person name="Iarovenko S."/>
            <person name="Subramanian E."/>
            <person name="Araus A.J."/>
            <person name="Petzold A."/>
            <person name="Susuki M."/>
            <person name="Suzuki K.-i.T."/>
            <person name="Hayashi T."/>
            <person name="Toyoda A."/>
            <person name="Oliveira C."/>
            <person name="Osipova E."/>
            <person name="Leigh N.D."/>
            <person name="Simon A."/>
            <person name="Yun M.H."/>
        </authorList>
    </citation>
    <scope>NUCLEOTIDE SEQUENCE</scope>
    <source>
        <strain evidence="2">20211129_DDA</strain>
        <tissue evidence="2">Liver</tissue>
    </source>
</reference>
<feature type="region of interest" description="Disordered" evidence="1">
    <location>
        <begin position="1"/>
        <end position="24"/>
    </location>
</feature>
<dbReference type="Proteomes" id="UP001066276">
    <property type="component" value="Chromosome 4_2"/>
</dbReference>
<protein>
    <submittedName>
        <fullName evidence="2">Uncharacterized protein</fullName>
    </submittedName>
</protein>
<keyword evidence="3" id="KW-1185">Reference proteome</keyword>
<organism evidence="2 3">
    <name type="scientific">Pleurodeles waltl</name>
    <name type="common">Iberian ribbed newt</name>
    <dbReference type="NCBI Taxonomy" id="8319"/>
    <lineage>
        <taxon>Eukaryota</taxon>
        <taxon>Metazoa</taxon>
        <taxon>Chordata</taxon>
        <taxon>Craniata</taxon>
        <taxon>Vertebrata</taxon>
        <taxon>Euteleostomi</taxon>
        <taxon>Amphibia</taxon>
        <taxon>Batrachia</taxon>
        <taxon>Caudata</taxon>
        <taxon>Salamandroidea</taxon>
        <taxon>Salamandridae</taxon>
        <taxon>Pleurodelinae</taxon>
        <taxon>Pleurodeles</taxon>
    </lineage>
</organism>
<evidence type="ECO:0000313" key="3">
    <source>
        <dbReference type="Proteomes" id="UP001066276"/>
    </source>
</evidence>
<gene>
    <name evidence="2" type="ORF">NDU88_004307</name>
</gene>
<sequence length="92" mass="10211">MSDSERDTLPPAREEECPQRRMRTPMKPYRIEFFGLFGPLDGEQDGGRVTQPRSVCSDQGTLPVLRQLSRGSELPSAVALRGKQCSGILATF</sequence>
<evidence type="ECO:0000256" key="1">
    <source>
        <dbReference type="SAM" id="MobiDB-lite"/>
    </source>
</evidence>
<dbReference type="EMBL" id="JANPWB010000008">
    <property type="protein sequence ID" value="KAJ1163855.1"/>
    <property type="molecule type" value="Genomic_DNA"/>
</dbReference>
<evidence type="ECO:0000313" key="2">
    <source>
        <dbReference type="EMBL" id="KAJ1163855.1"/>
    </source>
</evidence>
<dbReference type="AlphaFoldDB" id="A0AAV7SID7"/>
<comment type="caution">
    <text evidence="2">The sequence shown here is derived from an EMBL/GenBank/DDBJ whole genome shotgun (WGS) entry which is preliminary data.</text>
</comment>
<feature type="compositionally biased region" description="Basic and acidic residues" evidence="1">
    <location>
        <begin position="1"/>
        <end position="19"/>
    </location>
</feature>
<name>A0AAV7SID7_PLEWA</name>
<accession>A0AAV7SID7</accession>
<proteinExistence type="predicted"/>